<name>A0ABT4APU3_9BACT</name>
<evidence type="ECO:0000313" key="2">
    <source>
        <dbReference type="Proteomes" id="UP001207654"/>
    </source>
</evidence>
<dbReference type="RefSeq" id="WP_267542234.1">
    <property type="nucleotide sequence ID" value="NZ_JAPNKA010000001.1"/>
</dbReference>
<dbReference type="EMBL" id="JAPNKA010000001">
    <property type="protein sequence ID" value="MCY1083712.1"/>
    <property type="molecule type" value="Genomic_DNA"/>
</dbReference>
<protein>
    <submittedName>
        <fullName evidence="1">Uncharacterized protein</fullName>
    </submittedName>
</protein>
<dbReference type="Proteomes" id="UP001207654">
    <property type="component" value="Unassembled WGS sequence"/>
</dbReference>
<sequence>MSFEFIIPGGGPDSQLLRDAGAEFKELAPEEGPGWLAWRGRPARGVFVFEEEGTAHIKLMTLSSDDDVALAQELAVRLARARGMPIDVEEPPEGIEPAEGLAPAAPEGFEGLFLFAPEEVEKWPSGWFHDQNIAGFLGVSQMAKMGGASLVSGPFRRTFVGRQVMSRLSGAQAPKGFLSKLFRRNELDPDEAVPKLLEVLMGAQERLMSELPLRPRLMTSDVKLPRTAKWSASAMDSLMPPSCHERDVMMFGRELRDEAHYTIALPGPALLPVSDYVALRESETAWACVPFHRFLELLGAARVRWVDECTVWVDPPRGNDWTALMGLLIWEVTGKVAHQDELLRTSQELVAAALANERSCA</sequence>
<comment type="caution">
    <text evidence="1">The sequence shown here is derived from an EMBL/GenBank/DDBJ whole genome shotgun (WGS) entry which is preliminary data.</text>
</comment>
<gene>
    <name evidence="1" type="ORF">OV287_55665</name>
</gene>
<organism evidence="1 2">
    <name type="scientific">Archangium lansingense</name>
    <dbReference type="NCBI Taxonomy" id="2995310"/>
    <lineage>
        <taxon>Bacteria</taxon>
        <taxon>Pseudomonadati</taxon>
        <taxon>Myxococcota</taxon>
        <taxon>Myxococcia</taxon>
        <taxon>Myxococcales</taxon>
        <taxon>Cystobacterineae</taxon>
        <taxon>Archangiaceae</taxon>
        <taxon>Archangium</taxon>
    </lineage>
</organism>
<proteinExistence type="predicted"/>
<accession>A0ABT4APU3</accession>
<keyword evidence="2" id="KW-1185">Reference proteome</keyword>
<evidence type="ECO:0000313" key="1">
    <source>
        <dbReference type="EMBL" id="MCY1083712.1"/>
    </source>
</evidence>
<reference evidence="1 2" key="1">
    <citation type="submission" date="2022-11" db="EMBL/GenBank/DDBJ databases">
        <title>Minimal conservation of predation-associated metabolite biosynthetic gene clusters underscores biosynthetic potential of Myxococcota including descriptions for ten novel species: Archangium lansinium sp. nov., Myxococcus landrumus sp. nov., Nannocystis bai.</title>
        <authorList>
            <person name="Ahearne A."/>
            <person name="Stevens C."/>
            <person name="Phillips K."/>
        </authorList>
    </citation>
    <scope>NUCLEOTIDE SEQUENCE [LARGE SCALE GENOMIC DNA]</scope>
    <source>
        <strain evidence="1 2">MIWBW</strain>
    </source>
</reference>